<dbReference type="InterPro" id="IPR022519">
    <property type="entry name" value="Gloeo/Verruco_rpt"/>
</dbReference>
<keyword evidence="1" id="KW-0732">Signal</keyword>
<dbReference type="Gene3D" id="2.60.120.260">
    <property type="entry name" value="Galactose-binding domain-like"/>
    <property type="match status" value="2"/>
</dbReference>
<protein>
    <submittedName>
        <fullName evidence="3">Por secretion system C-terminal sorting domain-containing protein</fullName>
    </submittedName>
</protein>
<dbReference type="InterPro" id="IPR026444">
    <property type="entry name" value="Secre_tail"/>
</dbReference>
<name>A0A1G8YCL6_9BACT</name>
<organism evidence="3 4">
    <name type="scientific">Catalinimonas alkaloidigena</name>
    <dbReference type="NCBI Taxonomy" id="1075417"/>
    <lineage>
        <taxon>Bacteria</taxon>
        <taxon>Pseudomonadati</taxon>
        <taxon>Bacteroidota</taxon>
        <taxon>Cytophagia</taxon>
        <taxon>Cytophagales</taxon>
        <taxon>Catalimonadaceae</taxon>
        <taxon>Catalinimonas</taxon>
    </lineage>
</organism>
<feature type="signal peptide" evidence="1">
    <location>
        <begin position="1"/>
        <end position="23"/>
    </location>
</feature>
<gene>
    <name evidence="3" type="ORF">SAMN05421823_101636</name>
</gene>
<dbReference type="STRING" id="1075417.SAMN05421823_101636"/>
<evidence type="ECO:0000256" key="1">
    <source>
        <dbReference type="SAM" id="SignalP"/>
    </source>
</evidence>
<feature type="chain" id="PRO_5011781638" evidence="1">
    <location>
        <begin position="24"/>
        <end position="1170"/>
    </location>
</feature>
<dbReference type="NCBIfam" id="TIGR03803">
    <property type="entry name" value="Gloeo_Verruco"/>
    <property type="match status" value="7"/>
</dbReference>
<dbReference type="InterPro" id="IPR008979">
    <property type="entry name" value="Galactose-bd-like_sf"/>
</dbReference>
<accession>A0A1G8YCL6</accession>
<proteinExistence type="predicted"/>
<dbReference type="CDD" id="cd02795">
    <property type="entry name" value="CBM6-CBM35-CBM36_like"/>
    <property type="match status" value="2"/>
</dbReference>
<dbReference type="EMBL" id="FNFO01000001">
    <property type="protein sequence ID" value="SDK00649.1"/>
    <property type="molecule type" value="Genomic_DNA"/>
</dbReference>
<evidence type="ECO:0000313" key="3">
    <source>
        <dbReference type="EMBL" id="SDK00649.1"/>
    </source>
</evidence>
<dbReference type="SUPFAM" id="SSF63829">
    <property type="entry name" value="Calcium-dependent phosphotriesterase"/>
    <property type="match status" value="1"/>
</dbReference>
<dbReference type="Proteomes" id="UP000198510">
    <property type="component" value="Unassembled WGS sequence"/>
</dbReference>
<evidence type="ECO:0000313" key="4">
    <source>
        <dbReference type="Proteomes" id="UP000198510"/>
    </source>
</evidence>
<dbReference type="AlphaFoldDB" id="A0A1G8YCL6"/>
<keyword evidence="4" id="KW-1185">Reference proteome</keyword>
<dbReference type="Pfam" id="PF18962">
    <property type="entry name" value="Por_Secre_tail"/>
    <property type="match status" value="1"/>
</dbReference>
<dbReference type="SUPFAM" id="SSF49785">
    <property type="entry name" value="Galactose-binding domain-like"/>
    <property type="match status" value="1"/>
</dbReference>
<dbReference type="NCBIfam" id="TIGR04183">
    <property type="entry name" value="Por_Secre_tail"/>
    <property type="match status" value="1"/>
</dbReference>
<feature type="domain" description="Secretion system C-terminal sorting" evidence="2">
    <location>
        <begin position="1095"/>
        <end position="1168"/>
    </location>
</feature>
<evidence type="ECO:0000259" key="2">
    <source>
        <dbReference type="Pfam" id="PF18962"/>
    </source>
</evidence>
<reference evidence="3 4" key="1">
    <citation type="submission" date="2016-10" db="EMBL/GenBank/DDBJ databases">
        <authorList>
            <person name="de Groot N.N."/>
        </authorList>
    </citation>
    <scope>NUCLEOTIDE SEQUENCE [LARGE SCALE GENOMIC DNA]</scope>
    <source>
        <strain evidence="3 4">DSM 25186</strain>
    </source>
</reference>
<sequence length="1170" mass="124833">MAKAIFGTSVLFASTFLPLTAHAQDRLYGTTTDGGQGAGTLFSSNTDGSDFRVEYAFPDLGSRPADRPVQASNHLFYSVTTLGGNDDLGTIVRTSAAGDPTLLHAFAPAEGQAATGLTEGGDGALYGMTKTAFYRITFDGSFSVQRTFTPEEGLTPHGSLIVGDDGYFYGSASEGGAYGLGTLFRLRPDGSGFEKLHDMTADQGGRPVGSLFALDGYLYGAARGTGVNGSAASDGSVFRLKFDGTAFEVLHTLEAQLEQLPIGGLVQAANGYLYGVLDETSTFDHEYIIYKLLPDGTAYTTLASPSSIDNYSADVGQSIMKSLTPGPDGLLYGFIENLDAYDQGGEIAFFRLESNDTFTVLSNDAYPVFAPVGSLARGNDGYLYGLSDTYLYAGPVRVPGALFRISTSVAPPEEVHLLGAHNGANGDALTLTLVGEYLYGACREGGRAQGGTLFRFHLPTRTFEKLHEFTGASTHPGGKLAIVDDQLYGIVARGPARDLSSFGHAISLYHVDLDGSNFVEIQDVFELNDLTESTQVPWTGLIFGSDGSFYIPNGGLLDPVYGYPSSIVKASLAGSSAEEIATFSYDRETYVDSGELTAPEGFEPHELLEGSDGFLYALMNLGGENYDPEAFQQRNGTIVKVAKDGSLKQVLHSFNTTDGDGPVGGLIEGPGNTLYGMTRGGGTNHLGTVFSIKTDGSGFQKLYDFSATSGGAPVGSLSLGSDGYLYGMAREEGSYDYGTLFRLMTDGSGFQKLHDFTLAEGILPQGALVLTGDDATPDVTLAFEAECAEAGAHWLTSNSTMASNGAYAYGNASHFSPTNQPQDRLRFTVNTSTADAYTLTARVRAIGSGRNSFWVRLNDGAWQRWDLPVGNDYQWVELPFSGTTLASGLNTLDLEFREAYTQFDKLVVTNAAAPAGLGPEATNCNTPAPVAFSVYYEAECAEVGDSWVTSSSTLAAHDAYVYGPASHYAATGQAADRVRFRFDAPQADDYTLSARVRAIGSGRNSFWVRLNDGAWQRWDLPVGNDYQWVELPFSGSPLSKGSHTLDVEFRESYTQLDQIFITNTNEVPLGKGTSPSTCAPPSTRLSPDQRVAVGVYPNPTRGRFTLSAAEMDLSQAQIQVTTLEGRLLPQVPVKNQGAACEIDLSGQPSGVYLIKTITPDQTLTQKVVKY</sequence>